<dbReference type="RefSeq" id="WP_146570212.1">
    <property type="nucleotide sequence ID" value="NZ_SJPH01000001.1"/>
</dbReference>
<comment type="PTM">
    <text evidence="3">Phosphorylated by CheA. Phosphorylation of the N-terminal regulatory domain activates the methylesterase activity.</text>
</comment>
<dbReference type="SUPFAM" id="SSF52172">
    <property type="entry name" value="CheY-like"/>
    <property type="match status" value="1"/>
</dbReference>
<proteinExistence type="inferred from homology"/>
<feature type="active site" evidence="3 4">
    <location>
        <position position="218"/>
    </location>
</feature>
<dbReference type="EC" id="3.1.1.61" evidence="3"/>
<dbReference type="HAMAP" id="MF_00099">
    <property type="entry name" value="CheB_chemtxs"/>
    <property type="match status" value="1"/>
</dbReference>
<evidence type="ECO:0000256" key="4">
    <source>
        <dbReference type="PROSITE-ProRule" id="PRU00050"/>
    </source>
</evidence>
<dbReference type="Proteomes" id="UP000318995">
    <property type="component" value="Unassembled WGS sequence"/>
</dbReference>
<protein>
    <recommendedName>
        <fullName evidence="3">Protein-glutamate methylesterase/protein-glutamine glutaminase</fullName>
        <ecNumber evidence="3">3.1.1.61</ecNumber>
        <ecNumber evidence="3">3.5.1.44</ecNumber>
    </recommendedName>
</protein>
<dbReference type="OrthoDB" id="9793421at2"/>
<dbReference type="InterPro" id="IPR008248">
    <property type="entry name" value="CheB-like"/>
</dbReference>
<dbReference type="Pfam" id="PF01339">
    <property type="entry name" value="CheB_methylest"/>
    <property type="match status" value="1"/>
</dbReference>
<comment type="catalytic activity">
    <reaction evidence="2 3">
        <text>[protein]-L-glutamate 5-O-methyl ester + H2O = L-glutamyl-[protein] + methanol + H(+)</text>
        <dbReference type="Rhea" id="RHEA:23236"/>
        <dbReference type="Rhea" id="RHEA-COMP:10208"/>
        <dbReference type="Rhea" id="RHEA-COMP:10311"/>
        <dbReference type="ChEBI" id="CHEBI:15377"/>
        <dbReference type="ChEBI" id="CHEBI:15378"/>
        <dbReference type="ChEBI" id="CHEBI:17790"/>
        <dbReference type="ChEBI" id="CHEBI:29973"/>
        <dbReference type="ChEBI" id="CHEBI:82795"/>
        <dbReference type="EC" id="3.1.1.61"/>
    </reaction>
</comment>
<dbReference type="Gene3D" id="3.40.50.2300">
    <property type="match status" value="1"/>
</dbReference>
<dbReference type="PIRSF" id="PIRSF000876">
    <property type="entry name" value="RR_chemtxs_CheB"/>
    <property type="match status" value="1"/>
</dbReference>
<evidence type="ECO:0000256" key="5">
    <source>
        <dbReference type="PROSITE-ProRule" id="PRU00169"/>
    </source>
</evidence>
<dbReference type="PROSITE" id="PS50110">
    <property type="entry name" value="RESPONSE_REGULATORY"/>
    <property type="match status" value="1"/>
</dbReference>
<dbReference type="GO" id="GO:0006935">
    <property type="term" value="P:chemotaxis"/>
    <property type="evidence" value="ECO:0007669"/>
    <property type="project" value="UniProtKB-UniRule"/>
</dbReference>
<comment type="catalytic activity">
    <reaction evidence="3">
        <text>L-glutaminyl-[protein] + H2O = L-glutamyl-[protein] + NH4(+)</text>
        <dbReference type="Rhea" id="RHEA:16441"/>
        <dbReference type="Rhea" id="RHEA-COMP:10207"/>
        <dbReference type="Rhea" id="RHEA-COMP:10208"/>
        <dbReference type="ChEBI" id="CHEBI:15377"/>
        <dbReference type="ChEBI" id="CHEBI:28938"/>
        <dbReference type="ChEBI" id="CHEBI:29973"/>
        <dbReference type="ChEBI" id="CHEBI:30011"/>
        <dbReference type="EC" id="3.5.1.44"/>
    </reaction>
</comment>
<dbReference type="InterPro" id="IPR000673">
    <property type="entry name" value="Sig_transdc_resp-reg_Me-estase"/>
</dbReference>
<sequence>MSGSSPLKCLVVDDSALYRKIVRDVLAGMPDVEVVGIASDGQQALTQIEALRPDVVTLDLEMPRLDGIGVLRELQARGLDVAAIMVSAFTARGAKATTQALQLGAFDFILKPATNSLEESIAQLRQDLGPKLRACLLRRAGKQAKSVARVAPTAALPASAVSAARIVQPRPPQRPARFLARHPEIVAIGVSTGGPQALTQLLPLLPANFPAPVLLVQHMPPMFTKSLADDLDRRCSLRVMEASHGQPVRVGEILIAPGGKHMRVARLATGLVVQLTDDPPERNCRPAVDYLFRSVAQHYGGATLAAVLTGMGDDGTLGAKAIKQAGGLVLAQDEASCVVYGMPKSVVENQLADIVAPLNRLHEHLLKPFAGRIAI</sequence>
<keyword evidence="3 5" id="KW-0597">Phosphoprotein</keyword>
<dbReference type="Gene3D" id="3.40.50.180">
    <property type="entry name" value="Methylesterase CheB, C-terminal domain"/>
    <property type="match status" value="1"/>
</dbReference>
<dbReference type="PANTHER" id="PTHR42872:SF3">
    <property type="entry name" value="PROTEIN-GLUTAMATE METHYLESTERASE_PROTEIN-GLUTAMINE GLUTAMINASE 1"/>
    <property type="match status" value="1"/>
</dbReference>
<dbReference type="GO" id="GO:0005737">
    <property type="term" value="C:cytoplasm"/>
    <property type="evidence" value="ECO:0007669"/>
    <property type="project" value="UniProtKB-SubCell"/>
</dbReference>
<evidence type="ECO:0000313" key="8">
    <source>
        <dbReference type="EMBL" id="TWT48260.1"/>
    </source>
</evidence>
<accession>A0A5C5WC63</accession>
<dbReference type="GO" id="GO:0050568">
    <property type="term" value="F:protein-glutamine glutaminase activity"/>
    <property type="evidence" value="ECO:0007669"/>
    <property type="project" value="UniProtKB-UniRule"/>
</dbReference>
<feature type="modified residue" description="4-aspartylphosphate" evidence="3 5">
    <location>
        <position position="59"/>
    </location>
</feature>
<dbReference type="CDD" id="cd16432">
    <property type="entry name" value="CheB_Rec"/>
    <property type="match status" value="1"/>
</dbReference>
<feature type="domain" description="CheB-type methylesterase" evidence="7">
    <location>
        <begin position="179"/>
        <end position="366"/>
    </location>
</feature>
<comment type="similarity">
    <text evidence="3">Belongs to the CheB family.</text>
</comment>
<comment type="function">
    <text evidence="3">Involved in chemotaxis. Part of a chemotaxis signal transduction system that modulates chemotaxis in response to various stimuli. Catalyzes the demethylation of specific methylglutamate residues introduced into the chemoreceptors (methyl-accepting chemotaxis proteins or MCP) by CheR. Also mediates the irreversible deamidation of specific glutamine residues to glutamic acid.</text>
</comment>
<comment type="caution">
    <text evidence="8">The sequence shown here is derived from an EMBL/GenBank/DDBJ whole genome shotgun (WGS) entry which is preliminary data.</text>
</comment>
<dbReference type="NCBIfam" id="NF001965">
    <property type="entry name" value="PRK00742.1"/>
    <property type="match status" value="1"/>
</dbReference>
<evidence type="ECO:0000256" key="1">
    <source>
        <dbReference type="ARBA" id="ARBA00022801"/>
    </source>
</evidence>
<gene>
    <name evidence="3 8" type="primary">cheB</name>
    <name evidence="8" type="ORF">Pla111_00210</name>
</gene>
<dbReference type="PROSITE" id="PS50122">
    <property type="entry name" value="CHEB"/>
    <property type="match status" value="1"/>
</dbReference>
<dbReference type="PANTHER" id="PTHR42872">
    <property type="entry name" value="PROTEIN-GLUTAMATE METHYLESTERASE/PROTEIN-GLUTAMINE GLUTAMINASE"/>
    <property type="match status" value="1"/>
</dbReference>
<comment type="domain">
    <text evidence="3">Contains a C-terminal catalytic domain, and an N-terminal region which modulates catalytic activity.</text>
</comment>
<dbReference type="GO" id="GO:0008984">
    <property type="term" value="F:protein-glutamate methylesterase activity"/>
    <property type="evidence" value="ECO:0007669"/>
    <property type="project" value="UniProtKB-UniRule"/>
</dbReference>
<dbReference type="InterPro" id="IPR011006">
    <property type="entry name" value="CheY-like_superfamily"/>
</dbReference>
<dbReference type="InterPro" id="IPR035909">
    <property type="entry name" value="CheB_C"/>
</dbReference>
<dbReference type="EMBL" id="SJPH01000001">
    <property type="protein sequence ID" value="TWT48260.1"/>
    <property type="molecule type" value="Genomic_DNA"/>
</dbReference>
<organism evidence="8 9">
    <name type="scientific">Botrimarina hoheduenensis</name>
    <dbReference type="NCBI Taxonomy" id="2528000"/>
    <lineage>
        <taxon>Bacteria</taxon>
        <taxon>Pseudomonadati</taxon>
        <taxon>Planctomycetota</taxon>
        <taxon>Planctomycetia</taxon>
        <taxon>Pirellulales</taxon>
        <taxon>Lacipirellulaceae</taxon>
        <taxon>Botrimarina</taxon>
    </lineage>
</organism>
<dbReference type="EC" id="3.5.1.44" evidence="3"/>
<keyword evidence="1 3" id="KW-0378">Hydrolase</keyword>
<evidence type="ECO:0000256" key="2">
    <source>
        <dbReference type="ARBA" id="ARBA00048267"/>
    </source>
</evidence>
<dbReference type="CDD" id="cd17541">
    <property type="entry name" value="REC_CheB-like"/>
    <property type="match status" value="1"/>
</dbReference>
<keyword evidence="3" id="KW-0963">Cytoplasm</keyword>
<comment type="subcellular location">
    <subcellularLocation>
        <location evidence="3">Cytoplasm</location>
    </subcellularLocation>
</comment>
<dbReference type="Pfam" id="PF00072">
    <property type="entry name" value="Response_reg"/>
    <property type="match status" value="1"/>
</dbReference>
<dbReference type="SMART" id="SM00448">
    <property type="entry name" value="REC"/>
    <property type="match status" value="1"/>
</dbReference>
<evidence type="ECO:0000259" key="6">
    <source>
        <dbReference type="PROSITE" id="PS50110"/>
    </source>
</evidence>
<evidence type="ECO:0000313" key="9">
    <source>
        <dbReference type="Proteomes" id="UP000318995"/>
    </source>
</evidence>
<keyword evidence="9" id="KW-1185">Reference proteome</keyword>
<feature type="active site" evidence="3 4">
    <location>
        <position position="191"/>
    </location>
</feature>
<dbReference type="GO" id="GO:0000156">
    <property type="term" value="F:phosphorelay response regulator activity"/>
    <property type="evidence" value="ECO:0007669"/>
    <property type="project" value="InterPro"/>
</dbReference>
<dbReference type="SUPFAM" id="SSF52738">
    <property type="entry name" value="Methylesterase CheB, C-terminal domain"/>
    <property type="match status" value="1"/>
</dbReference>
<dbReference type="AlphaFoldDB" id="A0A5C5WC63"/>
<feature type="active site" evidence="3 4">
    <location>
        <position position="314"/>
    </location>
</feature>
<evidence type="ECO:0000259" key="7">
    <source>
        <dbReference type="PROSITE" id="PS50122"/>
    </source>
</evidence>
<reference evidence="8 9" key="1">
    <citation type="submission" date="2019-02" db="EMBL/GenBank/DDBJ databases">
        <title>Deep-cultivation of Planctomycetes and their phenomic and genomic characterization uncovers novel biology.</title>
        <authorList>
            <person name="Wiegand S."/>
            <person name="Jogler M."/>
            <person name="Boedeker C."/>
            <person name="Pinto D."/>
            <person name="Vollmers J."/>
            <person name="Rivas-Marin E."/>
            <person name="Kohn T."/>
            <person name="Peeters S.H."/>
            <person name="Heuer A."/>
            <person name="Rast P."/>
            <person name="Oberbeckmann S."/>
            <person name="Bunk B."/>
            <person name="Jeske O."/>
            <person name="Meyerdierks A."/>
            <person name="Storesund J.E."/>
            <person name="Kallscheuer N."/>
            <person name="Luecker S."/>
            <person name="Lage O.M."/>
            <person name="Pohl T."/>
            <person name="Merkel B.J."/>
            <person name="Hornburger P."/>
            <person name="Mueller R.-W."/>
            <person name="Bruemmer F."/>
            <person name="Labrenz M."/>
            <person name="Spormann A.M."/>
            <person name="Op Den Camp H."/>
            <person name="Overmann J."/>
            <person name="Amann R."/>
            <person name="Jetten M.S.M."/>
            <person name="Mascher T."/>
            <person name="Medema M.H."/>
            <person name="Devos D.P."/>
            <person name="Kaster A.-K."/>
            <person name="Ovreas L."/>
            <person name="Rohde M."/>
            <person name="Galperin M.Y."/>
            <person name="Jogler C."/>
        </authorList>
    </citation>
    <scope>NUCLEOTIDE SEQUENCE [LARGE SCALE GENOMIC DNA]</scope>
    <source>
        <strain evidence="8 9">Pla111</strain>
    </source>
</reference>
<name>A0A5C5WC63_9BACT</name>
<keyword evidence="3 4" id="KW-0145">Chemotaxis</keyword>
<feature type="domain" description="Response regulatory" evidence="6">
    <location>
        <begin position="8"/>
        <end position="126"/>
    </location>
</feature>
<dbReference type="InterPro" id="IPR001789">
    <property type="entry name" value="Sig_transdc_resp-reg_receiver"/>
</dbReference>
<evidence type="ECO:0000256" key="3">
    <source>
        <dbReference type="HAMAP-Rule" id="MF_00099"/>
    </source>
</evidence>